<dbReference type="Proteomes" id="UP001596220">
    <property type="component" value="Unassembled WGS sequence"/>
</dbReference>
<gene>
    <name evidence="2" type="ORF">ACFP3R_02985</name>
</gene>
<dbReference type="RefSeq" id="WP_380632454.1">
    <property type="nucleotide sequence ID" value="NZ_JBHSQO010000002.1"/>
</dbReference>
<sequence length="331" mass="36412">MRPSAPAAHSKGGTDLLHAFHQQVGRVFSLNQAMLPPELMRAFDQRVLLPWPTYAAQLFTLDSTIDQRRHVRAGWEVAWRHLRDVVGQQEASQSAMTDRAIRQASTPLTAPAERAGKRSGQSEPPATSAPRSDPPVGVRPRRASTPRSSPLTLAPEEVCARTENEFIELLRTIQARSGASVPRLAAEAGVPRSQLYSLLRRGRLPTKPEQVEAVIKAAGLAEEQVAQVMHLWTTLRALGSPGPARDYAVLYEADENQSERLHSQTEIVRMISLAAGAEPVPWITHSDEQLDQEQVRWLLRSSVRARAKALADNAEQLLPESHTWLSASAGA</sequence>
<evidence type="ECO:0008006" key="4">
    <source>
        <dbReference type="Google" id="ProtNLM"/>
    </source>
</evidence>
<reference evidence="3" key="1">
    <citation type="journal article" date="2019" name="Int. J. Syst. Evol. Microbiol.">
        <title>The Global Catalogue of Microorganisms (GCM) 10K type strain sequencing project: providing services to taxonomists for standard genome sequencing and annotation.</title>
        <authorList>
            <consortium name="The Broad Institute Genomics Platform"/>
            <consortium name="The Broad Institute Genome Sequencing Center for Infectious Disease"/>
            <person name="Wu L."/>
            <person name="Ma J."/>
        </authorList>
    </citation>
    <scope>NUCLEOTIDE SEQUENCE [LARGE SCALE GENOMIC DNA]</scope>
    <source>
        <strain evidence="3">CGMCC 4.7246</strain>
    </source>
</reference>
<evidence type="ECO:0000256" key="1">
    <source>
        <dbReference type="SAM" id="MobiDB-lite"/>
    </source>
</evidence>
<protein>
    <recommendedName>
        <fullName evidence="4">Helix-turn-helix protein</fullName>
    </recommendedName>
</protein>
<dbReference type="Pfam" id="PF13560">
    <property type="entry name" value="HTH_31"/>
    <property type="match status" value="1"/>
</dbReference>
<keyword evidence="3" id="KW-1185">Reference proteome</keyword>
<feature type="region of interest" description="Disordered" evidence="1">
    <location>
        <begin position="90"/>
        <end position="154"/>
    </location>
</feature>
<evidence type="ECO:0000313" key="3">
    <source>
        <dbReference type="Proteomes" id="UP001596220"/>
    </source>
</evidence>
<name>A0ABW1NXY8_9PSEU</name>
<comment type="caution">
    <text evidence="2">The sequence shown here is derived from an EMBL/GenBank/DDBJ whole genome shotgun (WGS) entry which is preliminary data.</text>
</comment>
<organism evidence="2 3">
    <name type="scientific">Saccharothrix lopnurensis</name>
    <dbReference type="NCBI Taxonomy" id="1670621"/>
    <lineage>
        <taxon>Bacteria</taxon>
        <taxon>Bacillati</taxon>
        <taxon>Actinomycetota</taxon>
        <taxon>Actinomycetes</taxon>
        <taxon>Pseudonocardiales</taxon>
        <taxon>Pseudonocardiaceae</taxon>
        <taxon>Saccharothrix</taxon>
    </lineage>
</organism>
<accession>A0ABW1NXY8</accession>
<proteinExistence type="predicted"/>
<dbReference type="EMBL" id="JBHSQO010000002">
    <property type="protein sequence ID" value="MFC6088224.1"/>
    <property type="molecule type" value="Genomic_DNA"/>
</dbReference>
<evidence type="ECO:0000313" key="2">
    <source>
        <dbReference type="EMBL" id="MFC6088224.1"/>
    </source>
</evidence>